<dbReference type="Gramene" id="ERN07165">
    <property type="protein sequence ID" value="ERN07165"/>
    <property type="gene ID" value="AMTR_s00019p00146540"/>
</dbReference>
<gene>
    <name evidence="1" type="ORF">AMTR_s00019p00146540</name>
</gene>
<dbReference type="AlphaFoldDB" id="W1PJA6"/>
<sequence length="153" mass="16915">MFFRPLGSVFLTASPLRILPTPRVSHRLTCFASFRLLAFPSSHPSDSLSVSLPSPLRIIPAPRLPLFASFRLLAFPSSHHSDSSPFPLRILPTPRVSPRLPLPPSPTSSFLFPSVPSIGQLPKILGIKFHPQTISKTNSYLKQRISKIISQIT</sequence>
<reference evidence="2" key="1">
    <citation type="journal article" date="2013" name="Science">
        <title>The Amborella genome and the evolution of flowering plants.</title>
        <authorList>
            <consortium name="Amborella Genome Project"/>
        </authorList>
    </citation>
    <scope>NUCLEOTIDE SEQUENCE [LARGE SCALE GENOMIC DNA]</scope>
</reference>
<dbReference type="EMBL" id="KI393807">
    <property type="protein sequence ID" value="ERN07165.1"/>
    <property type="molecule type" value="Genomic_DNA"/>
</dbReference>
<proteinExistence type="predicted"/>
<name>W1PJA6_AMBTC</name>
<evidence type="ECO:0000313" key="2">
    <source>
        <dbReference type="Proteomes" id="UP000017836"/>
    </source>
</evidence>
<organism evidence="1 2">
    <name type="scientific">Amborella trichopoda</name>
    <dbReference type="NCBI Taxonomy" id="13333"/>
    <lineage>
        <taxon>Eukaryota</taxon>
        <taxon>Viridiplantae</taxon>
        <taxon>Streptophyta</taxon>
        <taxon>Embryophyta</taxon>
        <taxon>Tracheophyta</taxon>
        <taxon>Spermatophyta</taxon>
        <taxon>Magnoliopsida</taxon>
        <taxon>Amborellales</taxon>
        <taxon>Amborellaceae</taxon>
        <taxon>Amborella</taxon>
    </lineage>
</organism>
<dbReference type="Proteomes" id="UP000017836">
    <property type="component" value="Unassembled WGS sequence"/>
</dbReference>
<keyword evidence="2" id="KW-1185">Reference proteome</keyword>
<dbReference type="HOGENOM" id="CLU_1715687_0_0_1"/>
<protein>
    <submittedName>
        <fullName evidence="1">Uncharacterized protein</fullName>
    </submittedName>
</protein>
<evidence type="ECO:0000313" key="1">
    <source>
        <dbReference type="EMBL" id="ERN07165.1"/>
    </source>
</evidence>
<accession>W1PJA6</accession>